<evidence type="ECO:0000313" key="4">
    <source>
        <dbReference type="Proteomes" id="UP001210678"/>
    </source>
</evidence>
<dbReference type="RefSeq" id="WP_272134021.1">
    <property type="nucleotide sequence ID" value="NZ_JAQLOI010000001.1"/>
</dbReference>
<evidence type="ECO:0000256" key="1">
    <source>
        <dbReference type="PROSITE-ProRule" id="PRU00464"/>
    </source>
</evidence>
<dbReference type="Gene3D" id="3.30.428.10">
    <property type="entry name" value="HIT-like"/>
    <property type="match status" value="1"/>
</dbReference>
<name>A0ABT4YPG2_9VIBR</name>
<feature type="domain" description="HIT" evidence="2">
    <location>
        <begin position="2"/>
        <end position="104"/>
    </location>
</feature>
<dbReference type="Proteomes" id="UP001210678">
    <property type="component" value="Unassembled WGS sequence"/>
</dbReference>
<dbReference type="InterPro" id="IPR036265">
    <property type="entry name" value="HIT-like_sf"/>
</dbReference>
<dbReference type="InterPro" id="IPR026026">
    <property type="entry name" value="HIT_Hint"/>
</dbReference>
<dbReference type="PROSITE" id="PS51084">
    <property type="entry name" value="HIT_2"/>
    <property type="match status" value="1"/>
</dbReference>
<dbReference type="Pfam" id="PF01230">
    <property type="entry name" value="HIT"/>
    <property type="match status" value="1"/>
</dbReference>
<accession>A0ABT4YPG2</accession>
<gene>
    <name evidence="3" type="ORF">PGX00_07120</name>
</gene>
<sequence>MAFALHPQLEQDTSKLGEFPLCTVLLNKDASVPWIILVPKVDGIKELHQLSMDQQQQFLIESQIISKMLEALFLPDKLNLGALGNMVPQLHIHHVARFISDIAWPGPIWGNAAGQHRNENEQNKLVNTIAIELKKNPMFQKH</sequence>
<evidence type="ECO:0000259" key="2">
    <source>
        <dbReference type="PROSITE" id="PS51084"/>
    </source>
</evidence>
<comment type="caution">
    <text evidence="1">Lacks conserved residue(s) required for the propagation of feature annotation.</text>
</comment>
<proteinExistence type="predicted"/>
<organism evidence="3 4">
    <name type="scientific">Vibrio algarum</name>
    <dbReference type="NCBI Taxonomy" id="3020714"/>
    <lineage>
        <taxon>Bacteria</taxon>
        <taxon>Pseudomonadati</taxon>
        <taxon>Pseudomonadota</taxon>
        <taxon>Gammaproteobacteria</taxon>
        <taxon>Vibrionales</taxon>
        <taxon>Vibrionaceae</taxon>
        <taxon>Vibrio</taxon>
    </lineage>
</organism>
<dbReference type="EMBL" id="JAQLOI010000001">
    <property type="protein sequence ID" value="MDB1123444.1"/>
    <property type="molecule type" value="Genomic_DNA"/>
</dbReference>
<keyword evidence="4" id="KW-1185">Reference proteome</keyword>
<dbReference type="PIRSF" id="PIRSF000714">
    <property type="entry name" value="HIT"/>
    <property type="match status" value="1"/>
</dbReference>
<evidence type="ECO:0000313" key="3">
    <source>
        <dbReference type="EMBL" id="MDB1123444.1"/>
    </source>
</evidence>
<dbReference type="InterPro" id="IPR011146">
    <property type="entry name" value="HIT-like"/>
</dbReference>
<reference evidence="3 4" key="1">
    <citation type="submission" date="2023-01" db="EMBL/GenBank/DDBJ databases">
        <title>Vibrio sp. KJ40-1 sp.nov, isolated from marine algae.</title>
        <authorList>
            <person name="Butt M."/>
            <person name="Kim J.M.J."/>
            <person name="Jeon C.O.C."/>
        </authorList>
    </citation>
    <scope>NUCLEOTIDE SEQUENCE [LARGE SCALE GENOMIC DNA]</scope>
    <source>
        <strain evidence="3 4">KJ40-1</strain>
    </source>
</reference>
<protein>
    <submittedName>
        <fullName evidence="3">HIT domain-containing protein</fullName>
    </submittedName>
</protein>
<comment type="caution">
    <text evidence="3">The sequence shown here is derived from an EMBL/GenBank/DDBJ whole genome shotgun (WGS) entry which is preliminary data.</text>
</comment>
<dbReference type="SUPFAM" id="SSF54197">
    <property type="entry name" value="HIT-like"/>
    <property type="match status" value="1"/>
</dbReference>